<evidence type="ECO:0000313" key="3">
    <source>
        <dbReference type="Proteomes" id="UP000199296"/>
    </source>
</evidence>
<dbReference type="GO" id="GO:0005737">
    <property type="term" value="C:cytoplasm"/>
    <property type="evidence" value="ECO:0007669"/>
    <property type="project" value="TreeGrafter"/>
</dbReference>
<evidence type="ECO:0000259" key="1">
    <source>
        <dbReference type="Pfam" id="PF07993"/>
    </source>
</evidence>
<name>A0A1G7U1Q0_9FLAO</name>
<dbReference type="RefSeq" id="WP_245686388.1">
    <property type="nucleotide sequence ID" value="NZ_FNCW01000001.1"/>
</dbReference>
<proteinExistence type="predicted"/>
<dbReference type="EMBL" id="FNCW01000001">
    <property type="protein sequence ID" value="SDG41347.1"/>
    <property type="molecule type" value="Genomic_DNA"/>
</dbReference>
<evidence type="ECO:0000313" key="2">
    <source>
        <dbReference type="EMBL" id="SDG41347.1"/>
    </source>
</evidence>
<feature type="domain" description="Thioester reductase (TE)" evidence="1">
    <location>
        <begin position="4"/>
        <end position="193"/>
    </location>
</feature>
<protein>
    <submittedName>
        <fullName evidence="2">Nucleoside-diphosphate-sugar epimerase</fullName>
    </submittedName>
</protein>
<dbReference type="SUPFAM" id="SSF51735">
    <property type="entry name" value="NAD(P)-binding Rossmann-fold domains"/>
    <property type="match status" value="1"/>
</dbReference>
<dbReference type="PANTHER" id="PTHR48079:SF6">
    <property type="entry name" value="NAD(P)-BINDING DOMAIN-CONTAINING PROTEIN-RELATED"/>
    <property type="match status" value="1"/>
</dbReference>
<dbReference type="AlphaFoldDB" id="A0A1G7U1Q0"/>
<dbReference type="InterPro" id="IPR013120">
    <property type="entry name" value="FAR_NAD-bd"/>
</dbReference>
<dbReference type="GO" id="GO:0004029">
    <property type="term" value="F:aldehyde dehydrogenase (NAD+) activity"/>
    <property type="evidence" value="ECO:0007669"/>
    <property type="project" value="TreeGrafter"/>
</dbReference>
<dbReference type="PANTHER" id="PTHR48079">
    <property type="entry name" value="PROTEIN YEEZ"/>
    <property type="match status" value="1"/>
</dbReference>
<keyword evidence="3" id="KW-1185">Reference proteome</keyword>
<dbReference type="InterPro" id="IPR051783">
    <property type="entry name" value="NAD(P)-dependent_oxidoreduct"/>
</dbReference>
<dbReference type="Pfam" id="PF07993">
    <property type="entry name" value="NAD_binding_4"/>
    <property type="match status" value="1"/>
</dbReference>
<dbReference type="Proteomes" id="UP000199296">
    <property type="component" value="Unassembled WGS sequence"/>
</dbReference>
<gene>
    <name evidence="2" type="ORF">SAMN04488027_101190</name>
</gene>
<reference evidence="2 3" key="1">
    <citation type="submission" date="2016-10" db="EMBL/GenBank/DDBJ databases">
        <authorList>
            <person name="de Groot N.N."/>
        </authorList>
    </citation>
    <scope>NUCLEOTIDE SEQUENCE [LARGE SCALE GENOMIC DNA]</scope>
    <source>
        <strain evidence="2 3">DSM 19803</strain>
    </source>
</reference>
<accession>A0A1G7U1Q0</accession>
<sequence length="331" mass="37516">MNLLTGATGLVGAHVLAQLILNKEHTRALFRTEHKRQQALAVIFKYDISKDDLSKHVEWMACDILNIPKLEIAFKDITQVYHCAGFISNSPSDYKQMRKVNIEGTANMVNLSIDHKIDKFCHVSSIAAMGKPLMGDEVTEETPMAEDQKPSAYEISKYGAEMEVWRASQEGLKVVIVNPGIILGDGFYESGSGVLLDKLKKGLKFYPPKTTGFVGVYDVSKIMIQLMNSPIVNQRYLVVSENLSFKKVAGRFADLYDKPGPKTKLRPWMLYLAWCVEVLRSFFTSYKRQLTLEVIPSLFEDSLYSSEKIKGALHFKFETLEEFSKTIYERS</sequence>
<dbReference type="STRING" id="470826.SAMN04488027_101190"/>
<organism evidence="2 3">
    <name type="scientific">Psychroflexus sediminis</name>
    <dbReference type="NCBI Taxonomy" id="470826"/>
    <lineage>
        <taxon>Bacteria</taxon>
        <taxon>Pseudomonadati</taxon>
        <taxon>Bacteroidota</taxon>
        <taxon>Flavobacteriia</taxon>
        <taxon>Flavobacteriales</taxon>
        <taxon>Flavobacteriaceae</taxon>
        <taxon>Psychroflexus</taxon>
    </lineage>
</organism>
<dbReference type="Gene3D" id="3.40.50.720">
    <property type="entry name" value="NAD(P)-binding Rossmann-like Domain"/>
    <property type="match status" value="1"/>
</dbReference>
<dbReference type="InterPro" id="IPR036291">
    <property type="entry name" value="NAD(P)-bd_dom_sf"/>
</dbReference>